<dbReference type="EMBL" id="CM039428">
    <property type="protein sequence ID" value="KAI4352236.1"/>
    <property type="molecule type" value="Genomic_DNA"/>
</dbReference>
<gene>
    <name evidence="1" type="ORF">L6164_006508</name>
</gene>
<reference evidence="1 2" key="1">
    <citation type="journal article" date="2022" name="DNA Res.">
        <title>Chromosomal-level genome assembly of the orchid tree Bauhinia variegata (Leguminosae; Cercidoideae) supports the allotetraploid origin hypothesis of Bauhinia.</title>
        <authorList>
            <person name="Zhong Y."/>
            <person name="Chen Y."/>
            <person name="Zheng D."/>
            <person name="Pang J."/>
            <person name="Liu Y."/>
            <person name="Luo S."/>
            <person name="Meng S."/>
            <person name="Qian L."/>
            <person name="Wei D."/>
            <person name="Dai S."/>
            <person name="Zhou R."/>
        </authorList>
    </citation>
    <scope>NUCLEOTIDE SEQUENCE [LARGE SCALE GENOMIC DNA]</scope>
    <source>
        <strain evidence="1">BV-YZ2020</strain>
    </source>
</reference>
<protein>
    <submittedName>
        <fullName evidence="1">Uncharacterized protein</fullName>
    </submittedName>
</protein>
<dbReference type="Proteomes" id="UP000828941">
    <property type="component" value="Chromosome 3"/>
</dbReference>
<evidence type="ECO:0000313" key="1">
    <source>
        <dbReference type="EMBL" id="KAI4352236.1"/>
    </source>
</evidence>
<comment type="caution">
    <text evidence="1">The sequence shown here is derived from an EMBL/GenBank/DDBJ whole genome shotgun (WGS) entry which is preliminary data.</text>
</comment>
<keyword evidence="2" id="KW-1185">Reference proteome</keyword>
<name>A0ACB9PUQ5_BAUVA</name>
<organism evidence="1 2">
    <name type="scientific">Bauhinia variegata</name>
    <name type="common">Purple orchid tree</name>
    <name type="synonym">Phanera variegata</name>
    <dbReference type="NCBI Taxonomy" id="167791"/>
    <lineage>
        <taxon>Eukaryota</taxon>
        <taxon>Viridiplantae</taxon>
        <taxon>Streptophyta</taxon>
        <taxon>Embryophyta</taxon>
        <taxon>Tracheophyta</taxon>
        <taxon>Spermatophyta</taxon>
        <taxon>Magnoliopsida</taxon>
        <taxon>eudicotyledons</taxon>
        <taxon>Gunneridae</taxon>
        <taxon>Pentapetalae</taxon>
        <taxon>rosids</taxon>
        <taxon>fabids</taxon>
        <taxon>Fabales</taxon>
        <taxon>Fabaceae</taxon>
        <taxon>Cercidoideae</taxon>
        <taxon>Cercideae</taxon>
        <taxon>Bauhiniinae</taxon>
        <taxon>Bauhinia</taxon>
    </lineage>
</organism>
<evidence type="ECO:0000313" key="2">
    <source>
        <dbReference type="Proteomes" id="UP000828941"/>
    </source>
</evidence>
<sequence length="115" mass="13355">MVVQGDNHTVYFRSKIGQEFMVAAPSSRANTKPTTMEVNKKRKLALTARDLWHNWRPFNMSTSVNSNEACNFFYDDPLLLRIKTRPLRKLQVARTIPPTLLWDKWPGSFSICRLS</sequence>
<accession>A0ACB9PUQ5</accession>
<proteinExistence type="predicted"/>